<dbReference type="NCBIfam" id="TIGR00252">
    <property type="entry name" value="YraN family protein"/>
    <property type="match status" value="1"/>
</dbReference>
<dbReference type="PANTHER" id="PTHR34039">
    <property type="entry name" value="UPF0102 PROTEIN YRAN"/>
    <property type="match status" value="1"/>
</dbReference>
<dbReference type="InterPro" id="IPR011335">
    <property type="entry name" value="Restrct_endonuc-II-like"/>
</dbReference>
<reference evidence="4" key="1">
    <citation type="journal article" date="2015" name="Genome Announc.">
        <title>Complete Genome Sequence of Herbaspirillum hiltneri N3 (DSM 17495), Isolated from Surface-Sterilized Wheat Roots.</title>
        <authorList>
            <person name="Guizelini D."/>
            <person name="Saizaki P.M."/>
            <person name="Coimbra N.A."/>
            <person name="Weiss V.A."/>
            <person name="Faoro H."/>
            <person name="Sfeir M.Z."/>
            <person name="Baura V.A."/>
            <person name="Monteiro R.A."/>
            <person name="Chubatsu L.S."/>
            <person name="Souza E.M."/>
            <person name="Cruz L.M."/>
            <person name="Pedrosa F.O."/>
            <person name="Raittz R.T."/>
            <person name="Marchaukoski J.N."/>
            <person name="Steffens M.B."/>
        </authorList>
    </citation>
    <scope>NUCLEOTIDE SEQUENCE [LARGE SCALE GENOMIC DNA]</scope>
    <source>
        <strain evidence="4">N3</strain>
    </source>
</reference>
<dbReference type="Pfam" id="PF02021">
    <property type="entry name" value="UPF0102"/>
    <property type="match status" value="1"/>
</dbReference>
<accession>A0ABN4HWF9</accession>
<name>A0ABN4HWF9_9BURK</name>
<dbReference type="Proteomes" id="UP000063429">
    <property type="component" value="Chromosome"/>
</dbReference>
<proteinExistence type="inferred from homology"/>
<dbReference type="Gene3D" id="3.40.1350.10">
    <property type="match status" value="1"/>
</dbReference>
<evidence type="ECO:0000313" key="3">
    <source>
        <dbReference type="EMBL" id="AKZ62024.1"/>
    </source>
</evidence>
<dbReference type="InterPro" id="IPR003509">
    <property type="entry name" value="UPF0102_YraN-like"/>
</dbReference>
<dbReference type="SUPFAM" id="SSF52980">
    <property type="entry name" value="Restriction endonuclease-like"/>
    <property type="match status" value="1"/>
</dbReference>
<dbReference type="HAMAP" id="MF_00048">
    <property type="entry name" value="UPF0102"/>
    <property type="match status" value="1"/>
</dbReference>
<evidence type="ECO:0000256" key="2">
    <source>
        <dbReference type="HAMAP-Rule" id="MF_00048"/>
    </source>
</evidence>
<sequence length="132" mass="14823">MALFDRLRGSARTRTSKQVSGDAAEDAALAFLCGEGLRQIERNFRCKGGEIDLIMQDGDTLVFVEVRQRSKDSFGGALASVTRAKQRRLIVAAQIFLQRYRMPPACRFDVICYDGDRMNWLKNAVEATPEAF</sequence>
<dbReference type="EMBL" id="CP011409">
    <property type="protein sequence ID" value="AKZ62024.1"/>
    <property type="molecule type" value="Genomic_DNA"/>
</dbReference>
<evidence type="ECO:0000256" key="1">
    <source>
        <dbReference type="ARBA" id="ARBA00006738"/>
    </source>
</evidence>
<dbReference type="PANTHER" id="PTHR34039:SF1">
    <property type="entry name" value="UPF0102 PROTEIN YRAN"/>
    <property type="match status" value="1"/>
</dbReference>
<dbReference type="InterPro" id="IPR011856">
    <property type="entry name" value="tRNA_endonuc-like_dom_sf"/>
</dbReference>
<evidence type="ECO:0000313" key="4">
    <source>
        <dbReference type="Proteomes" id="UP000063429"/>
    </source>
</evidence>
<comment type="similarity">
    <text evidence="1 2">Belongs to the UPF0102 family.</text>
</comment>
<gene>
    <name evidence="3" type="ORF">F506_04455</name>
</gene>
<protein>
    <recommendedName>
        <fullName evidence="2">UPF0102 protein F506_04455</fullName>
    </recommendedName>
</protein>
<keyword evidence="4" id="KW-1185">Reference proteome</keyword>
<organism evidence="3 4">
    <name type="scientific">Herbaspirillum hiltneri N3</name>
    <dbReference type="NCBI Taxonomy" id="1262470"/>
    <lineage>
        <taxon>Bacteria</taxon>
        <taxon>Pseudomonadati</taxon>
        <taxon>Pseudomonadota</taxon>
        <taxon>Betaproteobacteria</taxon>
        <taxon>Burkholderiales</taxon>
        <taxon>Oxalobacteraceae</taxon>
        <taxon>Herbaspirillum</taxon>
    </lineage>
</organism>
<dbReference type="RefSeq" id="WP_053195522.1">
    <property type="nucleotide sequence ID" value="NZ_CP011409.1"/>
</dbReference>
<dbReference type="NCBIfam" id="NF009150">
    <property type="entry name" value="PRK12497.1-3"/>
    <property type="match status" value="1"/>
</dbReference>
<dbReference type="CDD" id="cd20736">
    <property type="entry name" value="PoNe_Nuclease"/>
    <property type="match status" value="1"/>
</dbReference>